<dbReference type="OrthoDB" id="422206at2759"/>
<proteinExistence type="predicted"/>
<dbReference type="Proteomes" id="UP000749559">
    <property type="component" value="Unassembled WGS sequence"/>
</dbReference>
<dbReference type="GO" id="GO:0022857">
    <property type="term" value="F:transmembrane transporter activity"/>
    <property type="evidence" value="ECO:0007669"/>
    <property type="project" value="InterPro"/>
</dbReference>
<keyword evidence="3" id="KW-1133">Transmembrane helix</keyword>
<sequence length="508" mass="54981">MDERSPLIQEGNTIDDYCRDDQVQAPVIANYRRYPNHEDKAKPDKNELMDSQNSITDDSTNTVILYKRRWYILILFSLVSTTQAAVWNTFGPIGNSVKFVFGWSDGILALPPALGNVAYFIFPFTSWVMDDKGMRVAMVGATLLMFCGTALRCITTSPTAATWLIMTGQLLNGLAGPVPFGGPSLMSSLWFPTNQRTTATAIAAIFSYVGDASSFMLGIAFVSEPSSANSSLINASSYANTSGPPFLDQQKGEILNLMYTECAVCGVLFLLVLIYFPDKPPTPPSASASKDRVDFKKGFGLLIRKPQFWLVGLAYSLPTGIFGSWVTILDINLGPIGIEQNEASLLGFYATVGGIVAGFVMSGVADCLSGQLKRMLVVLASLSLGSVVWFCVIWMQTANSTQPADKVQLYTSIVLMGVFINGGIPLLYELACETCFPVAEGITGGMLTGLNTTIGMIFLLLLFIPNIGAVWMNWCLLGSCVLSIPLLLSVTANYARLDIDKKNQSGIS</sequence>
<evidence type="ECO:0000313" key="6">
    <source>
        <dbReference type="Proteomes" id="UP000749559"/>
    </source>
</evidence>
<comment type="subcellular location">
    <subcellularLocation>
        <location evidence="1">Membrane</location>
        <topology evidence="1">Multi-pass membrane protein</topology>
    </subcellularLocation>
</comment>
<keyword evidence="4" id="KW-0472">Membrane</keyword>
<evidence type="ECO:0000256" key="3">
    <source>
        <dbReference type="ARBA" id="ARBA00022989"/>
    </source>
</evidence>
<evidence type="ECO:0000256" key="2">
    <source>
        <dbReference type="ARBA" id="ARBA00022692"/>
    </source>
</evidence>
<dbReference type="Gene3D" id="1.20.1250.20">
    <property type="entry name" value="MFS general substrate transporter like domains"/>
    <property type="match status" value="1"/>
</dbReference>
<accession>A0A8J1Y0Q6</accession>
<keyword evidence="2" id="KW-0812">Transmembrane</keyword>
<keyword evidence="6" id="KW-1185">Reference proteome</keyword>
<dbReference type="PANTHER" id="PTHR10924:SF27">
    <property type="entry name" value="SOLUTE CARRIER FAMILY 49 MEMBER 4"/>
    <property type="match status" value="1"/>
</dbReference>
<dbReference type="Pfam" id="PF07690">
    <property type="entry name" value="MFS_1"/>
    <property type="match status" value="1"/>
</dbReference>
<dbReference type="InterPro" id="IPR049680">
    <property type="entry name" value="FLVCR1-2_SLC49-like"/>
</dbReference>
<comment type="caution">
    <text evidence="5">The sequence shown here is derived from an EMBL/GenBank/DDBJ whole genome shotgun (WGS) entry which is preliminary data.</text>
</comment>
<reference evidence="5" key="1">
    <citation type="submission" date="2022-03" db="EMBL/GenBank/DDBJ databases">
        <authorList>
            <person name="Martin C."/>
        </authorList>
    </citation>
    <scope>NUCLEOTIDE SEQUENCE</scope>
</reference>
<dbReference type="SUPFAM" id="SSF103473">
    <property type="entry name" value="MFS general substrate transporter"/>
    <property type="match status" value="1"/>
</dbReference>
<dbReference type="InterPro" id="IPR011701">
    <property type="entry name" value="MFS"/>
</dbReference>
<gene>
    <name evidence="5" type="ORF">OFUS_LOCUS929</name>
</gene>
<organism evidence="5 6">
    <name type="scientific">Owenia fusiformis</name>
    <name type="common">Polychaete worm</name>
    <dbReference type="NCBI Taxonomy" id="6347"/>
    <lineage>
        <taxon>Eukaryota</taxon>
        <taxon>Metazoa</taxon>
        <taxon>Spiralia</taxon>
        <taxon>Lophotrochozoa</taxon>
        <taxon>Annelida</taxon>
        <taxon>Polychaeta</taxon>
        <taxon>Sedentaria</taxon>
        <taxon>Canalipalpata</taxon>
        <taxon>Sabellida</taxon>
        <taxon>Oweniida</taxon>
        <taxon>Oweniidae</taxon>
        <taxon>Owenia</taxon>
    </lineage>
</organism>
<dbReference type="InterPro" id="IPR036259">
    <property type="entry name" value="MFS_trans_sf"/>
</dbReference>
<protein>
    <submittedName>
        <fullName evidence="5">Uncharacterized protein</fullName>
    </submittedName>
</protein>
<evidence type="ECO:0000256" key="4">
    <source>
        <dbReference type="ARBA" id="ARBA00023136"/>
    </source>
</evidence>
<dbReference type="AlphaFoldDB" id="A0A8J1Y0Q6"/>
<dbReference type="PANTHER" id="PTHR10924">
    <property type="entry name" value="MAJOR FACILITATOR SUPERFAMILY PROTEIN-RELATED"/>
    <property type="match status" value="1"/>
</dbReference>
<evidence type="ECO:0000313" key="5">
    <source>
        <dbReference type="EMBL" id="CAH1773314.1"/>
    </source>
</evidence>
<evidence type="ECO:0000256" key="1">
    <source>
        <dbReference type="ARBA" id="ARBA00004141"/>
    </source>
</evidence>
<dbReference type="EMBL" id="CAIIXF020000001">
    <property type="protein sequence ID" value="CAH1773314.1"/>
    <property type="molecule type" value="Genomic_DNA"/>
</dbReference>
<name>A0A8J1Y0Q6_OWEFU</name>
<dbReference type="GO" id="GO:0016020">
    <property type="term" value="C:membrane"/>
    <property type="evidence" value="ECO:0007669"/>
    <property type="project" value="UniProtKB-SubCell"/>
</dbReference>